<evidence type="ECO:0000256" key="8">
    <source>
        <dbReference type="ARBA" id="ARBA00023211"/>
    </source>
</evidence>
<evidence type="ECO:0000256" key="6">
    <source>
        <dbReference type="ARBA" id="ARBA00016339"/>
    </source>
</evidence>
<organism evidence="12 13">
    <name type="scientific">Rahnella variigena</name>
    <dbReference type="NCBI Taxonomy" id="574964"/>
    <lineage>
        <taxon>Bacteria</taxon>
        <taxon>Pseudomonadati</taxon>
        <taxon>Pseudomonadota</taxon>
        <taxon>Gammaproteobacteria</taxon>
        <taxon>Enterobacterales</taxon>
        <taxon>Yersiniaceae</taxon>
        <taxon>Rahnella</taxon>
    </lineage>
</organism>
<dbReference type="GeneID" id="302709961"/>
<gene>
    <name evidence="11 12" type="primary">uxuA</name>
    <name evidence="12" type="ORF">CKQ54_14220</name>
</gene>
<comment type="similarity">
    <text evidence="4 11">Belongs to the mannonate dehydratase family.</text>
</comment>
<comment type="catalytic activity">
    <reaction evidence="1 11">
        <text>D-mannonate = 2-dehydro-3-deoxy-D-gluconate + H2O</text>
        <dbReference type="Rhea" id="RHEA:20097"/>
        <dbReference type="ChEBI" id="CHEBI:15377"/>
        <dbReference type="ChEBI" id="CHEBI:17767"/>
        <dbReference type="ChEBI" id="CHEBI:57990"/>
        <dbReference type="EC" id="4.2.1.8"/>
    </reaction>
</comment>
<keyword evidence="9 11" id="KW-0456">Lyase</keyword>
<evidence type="ECO:0000256" key="1">
    <source>
        <dbReference type="ARBA" id="ARBA00001794"/>
    </source>
</evidence>
<evidence type="ECO:0000256" key="9">
    <source>
        <dbReference type="ARBA" id="ARBA00023239"/>
    </source>
</evidence>
<sequence length="394" mass="44477">MEQTWRWYGPNDPVSLDDVRQAGATGVVTALHHIPNGEVWPVEEIKKRKAIIEAKGLVWSVVESIPVHEEIKTRSGDVEKHIANYQQSIRNLAECGIYTVCYNFMPVLDWTRTDLGYLLPDGSRALRFDHIAFAAFELHLLKREGATSYYSAEEQKQAAEYFAAMTQAEKDQLVSNIIAGLPGAEEGYTLDQFRARLATYDGIDKAKLRENMAHFLRSIVPVAEQCGLSLAVHPDDPPRPILGLPRIISTIEDMQWLKETVDSIHNGFCFCTGSYGVREDNDLVKMMTDYADRVHFIHLRATLREEVPGSFHEADHLDGDVDMVAVIKAILTEEQTRRRAGNLRAIPMRPDHGHQMLDDLHKKTNPGYSAIGRLRGLAELRGVERALKQSFFAE</sequence>
<dbReference type="EC" id="4.2.1.8" evidence="5 11"/>
<dbReference type="Proteomes" id="UP000284853">
    <property type="component" value="Unassembled WGS sequence"/>
</dbReference>
<dbReference type="SUPFAM" id="SSF51658">
    <property type="entry name" value="Xylose isomerase-like"/>
    <property type="match status" value="1"/>
</dbReference>
<dbReference type="NCBIfam" id="TIGR00695">
    <property type="entry name" value="uxuA"/>
    <property type="match status" value="1"/>
</dbReference>
<dbReference type="EMBL" id="NSDJ01000001">
    <property type="protein sequence ID" value="RKF69449.1"/>
    <property type="molecule type" value="Genomic_DNA"/>
</dbReference>
<evidence type="ECO:0000256" key="7">
    <source>
        <dbReference type="ARBA" id="ARBA00023004"/>
    </source>
</evidence>
<evidence type="ECO:0000256" key="2">
    <source>
        <dbReference type="ARBA" id="ARBA00002713"/>
    </source>
</evidence>
<dbReference type="HAMAP" id="MF_00106">
    <property type="entry name" value="UxuA"/>
    <property type="match status" value="1"/>
</dbReference>
<dbReference type="Gene3D" id="3.20.20.150">
    <property type="entry name" value="Divalent-metal-dependent TIM barrel enzymes"/>
    <property type="match status" value="1"/>
</dbReference>
<comment type="pathway">
    <text evidence="3 11">Carbohydrate metabolism; pentose and glucuronate interconversion.</text>
</comment>
<protein>
    <recommendedName>
        <fullName evidence="6 11">Mannonate dehydratase</fullName>
        <ecNumber evidence="5 11">4.2.1.8</ecNumber>
    </recommendedName>
    <alternativeName>
        <fullName evidence="10 11">D-mannonate hydro-lyase</fullName>
    </alternativeName>
</protein>
<dbReference type="InterPro" id="IPR036237">
    <property type="entry name" value="Xyl_isomerase-like_sf"/>
</dbReference>
<evidence type="ECO:0000256" key="3">
    <source>
        <dbReference type="ARBA" id="ARBA00004892"/>
    </source>
</evidence>
<keyword evidence="8 11" id="KW-0464">Manganese</keyword>
<keyword evidence="7 11" id="KW-0408">Iron</keyword>
<dbReference type="InterPro" id="IPR004628">
    <property type="entry name" value="Man_deHydtase"/>
</dbReference>
<evidence type="ECO:0000256" key="4">
    <source>
        <dbReference type="ARBA" id="ARBA00007389"/>
    </source>
</evidence>
<dbReference type="NCBIfam" id="NF003027">
    <property type="entry name" value="PRK03906.1"/>
    <property type="match status" value="1"/>
</dbReference>
<dbReference type="RefSeq" id="WP_112292001.1">
    <property type="nucleotide sequence ID" value="NZ_CACSJK010000012.1"/>
</dbReference>
<dbReference type="Pfam" id="PF03786">
    <property type="entry name" value="UxuA"/>
    <property type="match status" value="1"/>
</dbReference>
<evidence type="ECO:0000256" key="10">
    <source>
        <dbReference type="ARBA" id="ARBA00033474"/>
    </source>
</evidence>
<evidence type="ECO:0000256" key="11">
    <source>
        <dbReference type="HAMAP-Rule" id="MF_00106"/>
    </source>
</evidence>
<comment type="caution">
    <text evidence="12">The sequence shown here is derived from an EMBL/GenBank/DDBJ whole genome shotgun (WGS) entry which is preliminary data.</text>
</comment>
<accession>A0ABX9PXP9</accession>
<comment type="cofactor">
    <cofactor evidence="11">
        <name>Fe(2+)</name>
        <dbReference type="ChEBI" id="CHEBI:29033"/>
    </cofactor>
    <cofactor evidence="11">
        <name>Mn(2+)</name>
        <dbReference type="ChEBI" id="CHEBI:29035"/>
    </cofactor>
</comment>
<dbReference type="PANTHER" id="PTHR30387">
    <property type="entry name" value="MANNONATE DEHYDRATASE"/>
    <property type="match status" value="1"/>
</dbReference>
<comment type="function">
    <text evidence="2 11">Catalyzes the dehydration of D-mannonate.</text>
</comment>
<dbReference type="PANTHER" id="PTHR30387:SF2">
    <property type="entry name" value="MANNONATE DEHYDRATASE"/>
    <property type="match status" value="1"/>
</dbReference>
<proteinExistence type="inferred from homology"/>
<evidence type="ECO:0000313" key="12">
    <source>
        <dbReference type="EMBL" id="RKF69449.1"/>
    </source>
</evidence>
<evidence type="ECO:0000256" key="5">
    <source>
        <dbReference type="ARBA" id="ARBA00012927"/>
    </source>
</evidence>
<keyword evidence="13" id="KW-1185">Reference proteome</keyword>
<reference evidence="12 13" key="1">
    <citation type="submission" date="2017-08" db="EMBL/GenBank/DDBJ databases">
        <title>Comparative genomics of bacteria isolated from necrotic lesions of AOD affected trees.</title>
        <authorList>
            <person name="Doonan J."/>
            <person name="Denman S."/>
            <person name="Mcdonald J.E."/>
        </authorList>
    </citation>
    <scope>NUCLEOTIDE SEQUENCE [LARGE SCALE GENOMIC DNA]</scope>
    <source>
        <strain evidence="12 13">CIP 105588</strain>
    </source>
</reference>
<name>A0ABX9PXP9_9GAMM</name>
<dbReference type="PIRSF" id="PIRSF016049">
    <property type="entry name" value="Man_dehyd"/>
    <property type="match status" value="1"/>
</dbReference>
<evidence type="ECO:0000313" key="13">
    <source>
        <dbReference type="Proteomes" id="UP000284853"/>
    </source>
</evidence>